<keyword evidence="4" id="KW-1003">Cell membrane</keyword>
<evidence type="ECO:0000256" key="5">
    <source>
        <dbReference type="ARBA" id="ARBA00022519"/>
    </source>
</evidence>
<feature type="transmembrane region" description="Helical" evidence="9">
    <location>
        <begin position="950"/>
        <end position="974"/>
    </location>
</feature>
<evidence type="ECO:0000256" key="2">
    <source>
        <dbReference type="ARBA" id="ARBA00010942"/>
    </source>
</evidence>
<feature type="transmembrane region" description="Helical" evidence="9">
    <location>
        <begin position="380"/>
        <end position="400"/>
    </location>
</feature>
<dbReference type="EMBL" id="PPDF01000012">
    <property type="protein sequence ID" value="PQL24915.1"/>
    <property type="molecule type" value="Genomic_DNA"/>
</dbReference>
<proteinExistence type="inferred from homology"/>
<comment type="caution">
    <text evidence="10">The sequence shown here is derived from an EMBL/GenBank/DDBJ whole genome shotgun (WGS) entry which is preliminary data.</text>
</comment>
<feature type="transmembrane region" description="Helical" evidence="9">
    <location>
        <begin position="893"/>
        <end position="911"/>
    </location>
</feature>
<comment type="similarity">
    <text evidence="2">Belongs to the resistance-nodulation-cell division (RND) (TC 2.A.6) family.</text>
</comment>
<dbReference type="PRINTS" id="PR00702">
    <property type="entry name" value="ACRIFLAVINRP"/>
</dbReference>
<accession>A0A2S7ZNY7</accession>
<dbReference type="InterPro" id="IPR001036">
    <property type="entry name" value="Acrflvin-R"/>
</dbReference>
<organism evidence="10 11">
    <name type="scientific">Veillonella tobetsuensis</name>
    <dbReference type="NCBI Taxonomy" id="1110546"/>
    <lineage>
        <taxon>Bacteria</taxon>
        <taxon>Bacillati</taxon>
        <taxon>Bacillota</taxon>
        <taxon>Negativicutes</taxon>
        <taxon>Veillonellales</taxon>
        <taxon>Veillonellaceae</taxon>
        <taxon>Veillonella</taxon>
    </lineage>
</organism>
<reference evidence="10 11" key="1">
    <citation type="submission" date="2018-01" db="EMBL/GenBank/DDBJ databases">
        <title>Draft genome sequences of clinical isolates and type strains of oral Veillonella including Veillonella infantum sp., nov.</title>
        <authorList>
            <person name="Mashima I."/>
            <person name="Liao Y.-C."/>
            <person name="Sabharwal A."/>
            <person name="Haase E.M."/>
            <person name="Nakazawa F."/>
            <person name="Scannapieco F.A."/>
        </authorList>
    </citation>
    <scope>NUCLEOTIDE SEQUENCE [LARGE SCALE GENOMIC DNA]</scope>
    <source>
        <strain evidence="10 11">Y6</strain>
    </source>
</reference>
<dbReference type="Gene3D" id="3.30.70.1320">
    <property type="entry name" value="Multidrug efflux transporter AcrB pore domain like"/>
    <property type="match status" value="1"/>
</dbReference>
<feature type="transmembrane region" description="Helical" evidence="9">
    <location>
        <begin position="918"/>
        <end position="938"/>
    </location>
</feature>
<dbReference type="PANTHER" id="PTHR32063">
    <property type="match status" value="1"/>
</dbReference>
<dbReference type="Gene3D" id="3.30.2090.10">
    <property type="entry name" value="Multidrug efflux transporter AcrB TolC docking domain, DN and DC subdomains"/>
    <property type="match status" value="2"/>
</dbReference>
<dbReference type="GO" id="GO:0005886">
    <property type="term" value="C:plasma membrane"/>
    <property type="evidence" value="ECO:0007669"/>
    <property type="project" value="UniProtKB-SubCell"/>
</dbReference>
<feature type="transmembrane region" description="Helical" evidence="9">
    <location>
        <begin position="552"/>
        <end position="573"/>
    </location>
</feature>
<feature type="transmembrane region" description="Helical" evidence="9">
    <location>
        <begin position="1028"/>
        <end position="1054"/>
    </location>
</feature>
<evidence type="ECO:0000256" key="4">
    <source>
        <dbReference type="ARBA" id="ARBA00022475"/>
    </source>
</evidence>
<evidence type="ECO:0000256" key="6">
    <source>
        <dbReference type="ARBA" id="ARBA00022692"/>
    </source>
</evidence>
<evidence type="ECO:0000256" key="1">
    <source>
        <dbReference type="ARBA" id="ARBA00004429"/>
    </source>
</evidence>
<dbReference type="GO" id="GO:0042910">
    <property type="term" value="F:xenobiotic transmembrane transporter activity"/>
    <property type="evidence" value="ECO:0007669"/>
    <property type="project" value="TreeGrafter"/>
</dbReference>
<dbReference type="RefSeq" id="WP_105093281.1">
    <property type="nucleotide sequence ID" value="NZ_PPDF01000012.1"/>
</dbReference>
<dbReference type="STRING" id="1110546.GCA_001078375_01158"/>
<gene>
    <name evidence="10" type="ORF">VTHSUH11_07990</name>
</gene>
<evidence type="ECO:0000256" key="9">
    <source>
        <dbReference type="SAM" id="Phobius"/>
    </source>
</evidence>
<feature type="transmembrane region" description="Helical" evidence="9">
    <location>
        <begin position="356"/>
        <end position="373"/>
    </location>
</feature>
<keyword evidence="7 9" id="KW-1133">Transmembrane helix</keyword>
<feature type="transmembrane region" description="Helical" evidence="9">
    <location>
        <begin position="484"/>
        <end position="511"/>
    </location>
</feature>
<feature type="transmembrane region" description="Helical" evidence="9">
    <location>
        <begin position="406"/>
        <end position="430"/>
    </location>
</feature>
<evidence type="ECO:0000313" key="11">
    <source>
        <dbReference type="Proteomes" id="UP000238877"/>
    </source>
</evidence>
<protein>
    <submittedName>
        <fullName evidence="10">Hydrophobe/amphiphile efflux-1 family RND transporter</fullName>
    </submittedName>
</protein>
<dbReference type="SUPFAM" id="SSF82693">
    <property type="entry name" value="Multidrug efflux transporter AcrB pore domain, PN1, PN2, PC1 and PC2 subdomains"/>
    <property type="match status" value="4"/>
</dbReference>
<dbReference type="InterPro" id="IPR004764">
    <property type="entry name" value="MdtF-like"/>
</dbReference>
<keyword evidence="3" id="KW-0813">Transport</keyword>
<keyword evidence="5" id="KW-0997">Cell inner membrane</keyword>
<dbReference type="GO" id="GO:0015562">
    <property type="term" value="F:efflux transmembrane transporter activity"/>
    <property type="evidence" value="ECO:0007669"/>
    <property type="project" value="InterPro"/>
</dbReference>
<feature type="transmembrane region" description="Helical" evidence="9">
    <location>
        <begin position="995"/>
        <end position="1016"/>
    </location>
</feature>
<dbReference type="InterPro" id="IPR027463">
    <property type="entry name" value="AcrB_DN_DC_subdom"/>
</dbReference>
<comment type="subcellular location">
    <subcellularLocation>
        <location evidence="1">Cell inner membrane</location>
        <topology evidence="1">Multi-pass membrane protein</topology>
    </subcellularLocation>
</comment>
<keyword evidence="6 9" id="KW-0812">Transmembrane</keyword>
<dbReference type="PANTHER" id="PTHR32063:SF76">
    <property type="entry name" value="EFFLUX PUMP MEMBRANE TRANSPORTER"/>
    <property type="match status" value="1"/>
</dbReference>
<dbReference type="GO" id="GO:0009636">
    <property type="term" value="P:response to toxic substance"/>
    <property type="evidence" value="ECO:0007669"/>
    <property type="project" value="UniProtKB-ARBA"/>
</dbReference>
<dbReference type="Proteomes" id="UP000238877">
    <property type="component" value="Unassembled WGS sequence"/>
</dbReference>
<evidence type="ECO:0000256" key="3">
    <source>
        <dbReference type="ARBA" id="ARBA00022448"/>
    </source>
</evidence>
<dbReference type="Gene3D" id="3.30.70.1440">
    <property type="entry name" value="Multidrug efflux transporter AcrB pore domain"/>
    <property type="match status" value="1"/>
</dbReference>
<dbReference type="SUPFAM" id="SSF82866">
    <property type="entry name" value="Multidrug efflux transporter AcrB transmembrane domain"/>
    <property type="match status" value="2"/>
</dbReference>
<keyword evidence="8 9" id="KW-0472">Membrane</keyword>
<dbReference type="SUPFAM" id="SSF82714">
    <property type="entry name" value="Multidrug efflux transporter AcrB TolC docking domain, DN and DC subdomains"/>
    <property type="match status" value="2"/>
</dbReference>
<dbReference type="FunFam" id="1.20.1640.10:FF:000001">
    <property type="entry name" value="Efflux pump membrane transporter"/>
    <property type="match status" value="1"/>
</dbReference>
<name>A0A2S7ZNY7_9FIRM</name>
<dbReference type="AlphaFoldDB" id="A0A2S7ZNY7"/>
<sequence>MSKFFINRPIFAIVIAIMITLAGLISMVNLPIARYPQISPPSVQVSTAYTGATAQVVNDTVASVIETQIVGVQDLDFMTSTSSSNGTYSLSLQFNQGSDADMDTVNTQNRVQAALAQLPSEVQQVGVTTTKSSGDMAYIFSLNSPNGTFDSTFLKNYGTNYLMDAIKGVKGVGSVQEFGSDYAMRIWLDPSKMQKLGVTLSEVTAAIKSQNVQAAAGTVGKNPTNGEQAFQYPIKIDGRLVTEQQFGNIVIKNSNGTVLHLKDIARIDVGAKGYDFTPKASYRDNNAPSGEILFVEHRPTAGFAVSLQNDANALETIANVQKILAEQSKSFPQDLEYHEVVDNTKFVRASINEVEHTFFEALVLVLIVVYVFLQSWRSTLIPMIAVPVSLLGTFGAFVLLDFSINTLTLFAMVLAIGLVVDDAIVVVEAVEYELKYNGLSPKEAAIKAMENVQGPVIGIAFVLSAVFIPVAFMGGMTGILYKQFALTIAVSVAISAIVALVLTPALCATMLKPHVQKEREDFVHRQLNKFNHGLERFSDWYGKVLARLSHRLSLTILTLLVFAAGTGIVFHFLPTSFVPAEDSGYFLIAVNEPPGATSARTVETLDKIKDFLEQTPGIKDNVEQVFTVSGFDLLGGGQKSSAGASFAVLKDWDQRKSSDQSVNAMVGAVFGFAAKNVPEASVVALNPPSIPGLGNTGGFTMYIINKSGDSAEVMAERAQAFIAEARTNPAIRTVYTTFDTATPSLQFQINREKAAKDGVALPDIFTALQGFYGSIQVNDYTSYGKNYKVIVQADDAFRQNADNLNMLAVRNSKGQMVSVANYITKEKTGTPSSITRFDNAMAVQIGGSAANGYSSGDAIQALKDAAAKTLPQGYTYDWGGQTREELKAGSQTLLILGLGLTFVFLILAALYESWKVPFAVLFSVPSGMIGAALVPFLLNFTGRFQLANDIYMQIGLLTLVGLAAKNAILIIEYAKIRVDERGMDIVDAAIEAAKIRLRPILMTSFAFIFGVLPLAISTGAGSGARTSMGITVVAGMTTATLFGIFIIPMLFIIIEKLGPGFFTKGKKNH</sequence>
<feature type="transmembrane region" description="Helical" evidence="9">
    <location>
        <begin position="12"/>
        <end position="32"/>
    </location>
</feature>
<dbReference type="NCBIfam" id="TIGR00915">
    <property type="entry name" value="2A0602"/>
    <property type="match status" value="1"/>
</dbReference>
<dbReference type="Gene3D" id="1.20.1640.10">
    <property type="entry name" value="Multidrug efflux transporter AcrB transmembrane domain"/>
    <property type="match status" value="2"/>
</dbReference>
<evidence type="ECO:0000256" key="7">
    <source>
        <dbReference type="ARBA" id="ARBA00022989"/>
    </source>
</evidence>
<dbReference type="Pfam" id="PF00873">
    <property type="entry name" value="ACR_tran"/>
    <property type="match status" value="1"/>
</dbReference>
<evidence type="ECO:0000256" key="8">
    <source>
        <dbReference type="ARBA" id="ARBA00023136"/>
    </source>
</evidence>
<evidence type="ECO:0000313" key="10">
    <source>
        <dbReference type="EMBL" id="PQL24915.1"/>
    </source>
</evidence>
<feature type="transmembrane region" description="Helical" evidence="9">
    <location>
        <begin position="451"/>
        <end position="472"/>
    </location>
</feature>
<dbReference type="Gene3D" id="3.30.70.1430">
    <property type="entry name" value="Multidrug efflux transporter AcrB pore domain"/>
    <property type="match status" value="2"/>
</dbReference>